<dbReference type="OrthoDB" id="9797093at2"/>
<gene>
    <name evidence="1" type="ORF">NIES1031_13370</name>
</gene>
<comment type="caution">
    <text evidence="1">The sequence shown here is derived from an EMBL/GenBank/DDBJ whole genome shotgun (WGS) entry which is preliminary data.</text>
</comment>
<evidence type="ECO:0000313" key="2">
    <source>
        <dbReference type="Proteomes" id="UP000185984"/>
    </source>
</evidence>
<evidence type="ECO:0000313" key="1">
    <source>
        <dbReference type="EMBL" id="OKH25366.1"/>
    </source>
</evidence>
<dbReference type="AlphaFoldDB" id="A0A1U7HP52"/>
<dbReference type="RefSeq" id="WP_073549929.1">
    <property type="nucleotide sequence ID" value="NZ_CAWMVK010000002.1"/>
</dbReference>
<sequence length="110" mass="12732">MNDGNKPLVWLSGEVKTPPFSSEARIEVGFLLRKLQNGETLSLPHSRPMPSIGSHCHELRITDLNKEWRIIYRIDEDAILILDVFQKTTQKTPSSVIENCKKRIKRYDEI</sequence>
<dbReference type="Proteomes" id="UP000185984">
    <property type="component" value="Unassembled WGS sequence"/>
</dbReference>
<proteinExistence type="predicted"/>
<protein>
    <submittedName>
        <fullName evidence="1">Transposase</fullName>
    </submittedName>
</protein>
<organism evidence="1 2">
    <name type="scientific">Chroogloeocystis siderophila 5.2 s.c.1</name>
    <dbReference type="NCBI Taxonomy" id="247279"/>
    <lineage>
        <taxon>Bacteria</taxon>
        <taxon>Bacillati</taxon>
        <taxon>Cyanobacteriota</taxon>
        <taxon>Cyanophyceae</taxon>
        <taxon>Oscillatoriophycideae</taxon>
        <taxon>Chroococcales</taxon>
        <taxon>Chroococcaceae</taxon>
        <taxon>Chroogloeocystis</taxon>
    </lineage>
</organism>
<dbReference type="STRING" id="247279.NIES1031_13370"/>
<keyword evidence="2" id="KW-1185">Reference proteome</keyword>
<reference evidence="1 2" key="1">
    <citation type="submission" date="2016-11" db="EMBL/GenBank/DDBJ databases">
        <title>Draft Genome Sequences of Nine Cyanobacterial Strains from Diverse Habitats.</title>
        <authorList>
            <person name="Zhu T."/>
            <person name="Hou S."/>
            <person name="Lu X."/>
            <person name="Hess W.R."/>
        </authorList>
    </citation>
    <scope>NUCLEOTIDE SEQUENCE [LARGE SCALE GENOMIC DNA]</scope>
    <source>
        <strain evidence="1 2">5.2 s.c.1</strain>
    </source>
</reference>
<dbReference type="Pfam" id="PF05973">
    <property type="entry name" value="Gp49"/>
    <property type="match status" value="1"/>
</dbReference>
<name>A0A1U7HP52_9CHRO</name>
<dbReference type="EMBL" id="MRCC01000010">
    <property type="protein sequence ID" value="OKH25366.1"/>
    <property type="molecule type" value="Genomic_DNA"/>
</dbReference>
<accession>A0A1U7HP52</accession>
<dbReference type="InterPro" id="IPR009241">
    <property type="entry name" value="HigB-like"/>
</dbReference>